<comment type="caution">
    <text evidence="1">The sequence shown here is derived from an EMBL/GenBank/DDBJ whole genome shotgun (WGS) entry which is preliminary data.</text>
</comment>
<name>A0A4R2JR09_9PSEU</name>
<gene>
    <name evidence="1" type="ORF">EV192_104481</name>
</gene>
<dbReference type="InterPro" id="IPR046046">
    <property type="entry name" value="DUF6004"/>
</dbReference>
<dbReference type="OrthoDB" id="3446213at2"/>
<proteinExistence type="predicted"/>
<dbReference type="Proteomes" id="UP000295680">
    <property type="component" value="Unassembled WGS sequence"/>
</dbReference>
<evidence type="ECO:0000313" key="2">
    <source>
        <dbReference type="Proteomes" id="UP000295680"/>
    </source>
</evidence>
<organism evidence="1 2">
    <name type="scientific">Actinocrispum wychmicini</name>
    <dbReference type="NCBI Taxonomy" id="1213861"/>
    <lineage>
        <taxon>Bacteria</taxon>
        <taxon>Bacillati</taxon>
        <taxon>Actinomycetota</taxon>
        <taxon>Actinomycetes</taxon>
        <taxon>Pseudonocardiales</taxon>
        <taxon>Pseudonocardiaceae</taxon>
        <taxon>Actinocrispum</taxon>
    </lineage>
</organism>
<accession>A0A4R2JR09</accession>
<dbReference type="EMBL" id="SLWS01000004">
    <property type="protein sequence ID" value="TCO59638.1"/>
    <property type="molecule type" value="Genomic_DNA"/>
</dbReference>
<dbReference type="Pfam" id="PF19467">
    <property type="entry name" value="DUF6004"/>
    <property type="match status" value="1"/>
</dbReference>
<reference evidence="1 2" key="1">
    <citation type="submission" date="2019-03" db="EMBL/GenBank/DDBJ databases">
        <title>Genomic Encyclopedia of Type Strains, Phase IV (KMG-IV): sequencing the most valuable type-strain genomes for metagenomic binning, comparative biology and taxonomic classification.</title>
        <authorList>
            <person name="Goeker M."/>
        </authorList>
    </citation>
    <scope>NUCLEOTIDE SEQUENCE [LARGE SCALE GENOMIC DNA]</scope>
    <source>
        <strain evidence="1 2">DSM 45934</strain>
    </source>
</reference>
<protein>
    <submittedName>
        <fullName evidence="1">Uncharacterized protein</fullName>
    </submittedName>
</protein>
<dbReference type="RefSeq" id="WP_132117692.1">
    <property type="nucleotide sequence ID" value="NZ_SLWS01000004.1"/>
</dbReference>
<dbReference type="AlphaFoldDB" id="A0A4R2JR09"/>
<sequence>MERETYESLNLAPKPLRPHILAAATIVYGDDYYSGKRETINLSGFVQMNKWPMPGFEHRVDEKGRAEFDTELISAPEVGIKGYSYELDDRIQILSNPLLPNTGHVRQVAPGQNFPAEFHIQRFGILETSTLRLVHRNVIDIYGVVDAIPPFKKPLSGGYLGVPRGDHPMELVPAPNVVRGTTLPEAWYPSTDDNRPIGITPTVFFASSPAACMSMLVDPTMIIQTSTEAALTLEVAGRTVRVDLAGDHTLAAGMEVLLFGPEKHEEGVGVLAQLARMAIVGQCPELGGRVMLRASWPKPSGGNLGDGTEETLSRVRFPGELHFDAEFELVTPHGVLYATNPVHVSGQLKDIQPDGTNLTMSGQGTALVTAADEPKARITGLTVAMRESIVGEHATVNV</sequence>
<evidence type="ECO:0000313" key="1">
    <source>
        <dbReference type="EMBL" id="TCO59638.1"/>
    </source>
</evidence>
<keyword evidence="2" id="KW-1185">Reference proteome</keyword>